<feature type="transmembrane region" description="Helical" evidence="2">
    <location>
        <begin position="371"/>
        <end position="393"/>
    </location>
</feature>
<protein>
    <submittedName>
        <fullName evidence="4">Uncharacterized protein</fullName>
    </submittedName>
</protein>
<organism evidence="4 5">
    <name type="scientific">Actinocorallia longicatena</name>
    <dbReference type="NCBI Taxonomy" id="111803"/>
    <lineage>
        <taxon>Bacteria</taxon>
        <taxon>Bacillati</taxon>
        <taxon>Actinomycetota</taxon>
        <taxon>Actinomycetes</taxon>
        <taxon>Streptosporangiales</taxon>
        <taxon>Thermomonosporaceae</taxon>
        <taxon>Actinocorallia</taxon>
    </lineage>
</organism>
<feature type="region of interest" description="Disordered" evidence="1">
    <location>
        <begin position="401"/>
        <end position="431"/>
    </location>
</feature>
<evidence type="ECO:0000256" key="2">
    <source>
        <dbReference type="SAM" id="Phobius"/>
    </source>
</evidence>
<keyword evidence="2" id="KW-0472">Membrane</keyword>
<keyword evidence="5" id="KW-1185">Reference proteome</keyword>
<dbReference type="RefSeq" id="WP_344834629.1">
    <property type="nucleotide sequence ID" value="NZ_BAAAUV010000018.1"/>
</dbReference>
<feature type="signal peptide" evidence="3">
    <location>
        <begin position="1"/>
        <end position="25"/>
    </location>
</feature>
<evidence type="ECO:0000313" key="5">
    <source>
        <dbReference type="Proteomes" id="UP001501237"/>
    </source>
</evidence>
<dbReference type="Gene3D" id="2.40.10.10">
    <property type="entry name" value="Trypsin-like serine proteases"/>
    <property type="match status" value="1"/>
</dbReference>
<comment type="caution">
    <text evidence="4">The sequence shown here is derived from an EMBL/GenBank/DDBJ whole genome shotgun (WGS) entry which is preliminary data.</text>
</comment>
<keyword evidence="3" id="KW-0732">Signal</keyword>
<accession>A0ABP6QGE0</accession>
<evidence type="ECO:0000256" key="1">
    <source>
        <dbReference type="SAM" id="MobiDB-lite"/>
    </source>
</evidence>
<name>A0ABP6QGE0_9ACTN</name>
<dbReference type="Proteomes" id="UP001501237">
    <property type="component" value="Unassembled WGS sequence"/>
</dbReference>
<evidence type="ECO:0000313" key="4">
    <source>
        <dbReference type="EMBL" id="GAA3228753.1"/>
    </source>
</evidence>
<gene>
    <name evidence="4" type="ORF">GCM10010468_58330</name>
</gene>
<feature type="chain" id="PRO_5045473549" evidence="3">
    <location>
        <begin position="26"/>
        <end position="483"/>
    </location>
</feature>
<reference evidence="5" key="1">
    <citation type="journal article" date="2019" name="Int. J. Syst. Evol. Microbiol.">
        <title>The Global Catalogue of Microorganisms (GCM) 10K type strain sequencing project: providing services to taxonomists for standard genome sequencing and annotation.</title>
        <authorList>
            <consortium name="The Broad Institute Genomics Platform"/>
            <consortium name="The Broad Institute Genome Sequencing Center for Infectious Disease"/>
            <person name="Wu L."/>
            <person name="Ma J."/>
        </authorList>
    </citation>
    <scope>NUCLEOTIDE SEQUENCE [LARGE SCALE GENOMIC DNA]</scope>
    <source>
        <strain evidence="5">JCM 9377</strain>
    </source>
</reference>
<evidence type="ECO:0000256" key="3">
    <source>
        <dbReference type="SAM" id="SignalP"/>
    </source>
</evidence>
<dbReference type="EMBL" id="BAAAUV010000018">
    <property type="protein sequence ID" value="GAA3228753.1"/>
    <property type="molecule type" value="Genomic_DNA"/>
</dbReference>
<keyword evidence="2" id="KW-0812">Transmembrane</keyword>
<dbReference type="InterPro" id="IPR043504">
    <property type="entry name" value="Peptidase_S1_PA_chymotrypsin"/>
</dbReference>
<sequence length="483" mass="50684">MRRSVLTVLVLVAVMAPPLSSPAGAHEHPNGSIDRVTPGAVRVETSAHVEITLFDDRSQLKQLTRTYDVPLGSGSGFTVSPDGIIVTATQAVTSGQDPGVYAANKIFAEYFKKDIPADFSKHTAGTGDLDFRLQACYPPRRSESTCISTVTPTVRVFPNTDPPSTDGLPASVLRAGDGPSAPTIVKLNKTDGNLPTVPLAGAFGQTKASDLMAFKNGRPATTNPPTTDTMHFDPAGSQTVLGEDRDKIGKLLSSGAVGGAIVDDTRSEVVALISGAPGDLKITTAQDIQKALTAAGVTARRGPVDVVFETALAQYHDRFYGLSIPVLQQVLKLRPDHAVAIEHLRNAQAWKGTSKEAKRPSESSSDGTSYFTAWTIGPAVLLVAALGAGFLFLRRPKPAPGGGVPPNLTVMDSGPRQVRTPPGGPSGSEPIWTPVASAAGRPQFAAAPREPSAGDRPEYCTQCGMRRGPAHRFCGYCGHPADI</sequence>
<keyword evidence="2" id="KW-1133">Transmembrane helix</keyword>
<proteinExistence type="predicted"/>